<protein>
    <submittedName>
        <fullName evidence="1">Uncharacterized protein</fullName>
    </submittedName>
</protein>
<proteinExistence type="predicted"/>
<dbReference type="EMBL" id="GBRH01160954">
    <property type="protein sequence ID" value="JAE36942.1"/>
    <property type="molecule type" value="Transcribed_RNA"/>
</dbReference>
<evidence type="ECO:0000313" key="1">
    <source>
        <dbReference type="EMBL" id="JAE36942.1"/>
    </source>
</evidence>
<sequence length="67" mass="7751">MMTNLIHIPLWLRRKLCCCLPVKEPAVNLEALVPVMMIIKWVLQQKMYKVLVVLMCLKLEAGIKKSS</sequence>
<name>A0A0A9HJK6_ARUDO</name>
<organism evidence="1">
    <name type="scientific">Arundo donax</name>
    <name type="common">Giant reed</name>
    <name type="synonym">Donax arundinaceus</name>
    <dbReference type="NCBI Taxonomy" id="35708"/>
    <lineage>
        <taxon>Eukaryota</taxon>
        <taxon>Viridiplantae</taxon>
        <taxon>Streptophyta</taxon>
        <taxon>Embryophyta</taxon>
        <taxon>Tracheophyta</taxon>
        <taxon>Spermatophyta</taxon>
        <taxon>Magnoliopsida</taxon>
        <taxon>Liliopsida</taxon>
        <taxon>Poales</taxon>
        <taxon>Poaceae</taxon>
        <taxon>PACMAD clade</taxon>
        <taxon>Arundinoideae</taxon>
        <taxon>Arundineae</taxon>
        <taxon>Arundo</taxon>
    </lineage>
</organism>
<dbReference type="AlphaFoldDB" id="A0A0A9HJK6"/>
<accession>A0A0A9HJK6</accession>
<reference evidence="1" key="1">
    <citation type="submission" date="2014-09" db="EMBL/GenBank/DDBJ databases">
        <authorList>
            <person name="Magalhaes I.L.F."/>
            <person name="Oliveira U."/>
            <person name="Santos F.R."/>
            <person name="Vidigal T.H.D.A."/>
            <person name="Brescovit A.D."/>
            <person name="Santos A.J."/>
        </authorList>
    </citation>
    <scope>NUCLEOTIDE SEQUENCE</scope>
    <source>
        <tissue evidence="1">Shoot tissue taken approximately 20 cm above the soil surface</tissue>
    </source>
</reference>
<reference evidence="1" key="2">
    <citation type="journal article" date="2015" name="Data Brief">
        <title>Shoot transcriptome of the giant reed, Arundo donax.</title>
        <authorList>
            <person name="Barrero R.A."/>
            <person name="Guerrero F.D."/>
            <person name="Moolhuijzen P."/>
            <person name="Goolsby J.A."/>
            <person name="Tidwell J."/>
            <person name="Bellgard S.E."/>
            <person name="Bellgard M.I."/>
        </authorList>
    </citation>
    <scope>NUCLEOTIDE SEQUENCE</scope>
    <source>
        <tissue evidence="1">Shoot tissue taken approximately 20 cm above the soil surface</tissue>
    </source>
</reference>